<keyword evidence="4" id="KW-1003">Cell membrane</keyword>
<dbReference type="InterPro" id="IPR045851">
    <property type="entry name" value="AMP-bd_C_sf"/>
</dbReference>
<dbReference type="GO" id="GO:0003774">
    <property type="term" value="F:cytoskeletal motor activity"/>
    <property type="evidence" value="ECO:0007669"/>
    <property type="project" value="InterPro"/>
</dbReference>
<sequence length="514" mass="54867">MQQIVAIWNGLTLVRRVAVGAATLAMFAAILLMARGVASPRMTLLYSGLEPAAAGQVVNALAQRGITHDVRGDAIYVPEQARDQLRMALAAEGMPANSGGGYEILDSLSGFGTTSQMFDAAYWRAREGELARTILSSNGIRAARVHIATARAQPFRQDMPPTASVTVTTSGKPLAADQARAMRFLVSSAVPGMLPEAVSVIDSQRGLILSGVEPPGAGPMAERTETLRHNILRLLEARLGPGRAVAEVSLDIANERETITERRIDPASRIAVSHDAEETTASSSESPGAPVGVASNLPDGEAKAEGGSSRNQDSRSRERTNFDFSQTERAVERAPGALRRLTVAVLVDGVQVPGADGTTTWQPLPETEIAALRDLVASTVGYDEARGDVITLKSMPFQPVDTPEMADEKGLLSGLDAATLVKPALLGLFALLIGLFVIRPIFTGARKAGRELDDSRPVRILPAGETLDGTGLPAPAEISQPEEPVHRLRRLIAERQDETVEILRGWLEDRKERV</sequence>
<evidence type="ECO:0000256" key="8">
    <source>
        <dbReference type="ARBA" id="ARBA00023143"/>
    </source>
</evidence>
<dbReference type="STRING" id="195105.CN97_19800"/>
<dbReference type="PANTHER" id="PTHR30046:SF0">
    <property type="entry name" value="FLAGELLAR M-RING PROTEIN"/>
    <property type="match status" value="1"/>
</dbReference>
<dbReference type="InterPro" id="IPR000067">
    <property type="entry name" value="FlgMring_FliF"/>
</dbReference>
<dbReference type="NCBIfam" id="TIGR00206">
    <property type="entry name" value="fliF"/>
    <property type="match status" value="1"/>
</dbReference>
<comment type="caution">
    <text evidence="12">The sequence shown here is derived from an EMBL/GenBank/DDBJ whole genome shotgun (WGS) entry which is preliminary data.</text>
</comment>
<keyword evidence="12" id="KW-0282">Flagellum</keyword>
<dbReference type="PRINTS" id="PR01009">
    <property type="entry name" value="FLGMRINGFLIF"/>
</dbReference>
<gene>
    <name evidence="12" type="ORF">CN97_19800</name>
</gene>
<dbReference type="InterPro" id="IPR006182">
    <property type="entry name" value="FliF_N_dom"/>
</dbReference>
<keyword evidence="12" id="KW-0969">Cilium</keyword>
<dbReference type="PIRSF" id="PIRSF004862">
    <property type="entry name" value="FliF"/>
    <property type="match status" value="1"/>
</dbReference>
<keyword evidence="5 11" id="KW-0812">Transmembrane</keyword>
<dbReference type="Pfam" id="PF08345">
    <property type="entry name" value="YscJ_FliF_C"/>
    <property type="match status" value="1"/>
</dbReference>
<dbReference type="GO" id="GO:0009431">
    <property type="term" value="C:bacterial-type flagellum basal body, MS ring"/>
    <property type="evidence" value="ECO:0007669"/>
    <property type="project" value="InterPro"/>
</dbReference>
<dbReference type="InterPro" id="IPR013556">
    <property type="entry name" value="Flag_M-ring_C"/>
</dbReference>
<feature type="region of interest" description="Disordered" evidence="10">
    <location>
        <begin position="264"/>
        <end position="327"/>
    </location>
</feature>
<keyword evidence="8 9" id="KW-0975">Bacterial flagellum</keyword>
<reference evidence="12 13" key="1">
    <citation type="submission" date="2014-03" db="EMBL/GenBank/DDBJ databases">
        <title>Genome of Haematobacter massiliensis CCUG 47968.</title>
        <authorList>
            <person name="Wang D."/>
            <person name="Wang G."/>
        </authorList>
    </citation>
    <scope>NUCLEOTIDE SEQUENCE [LARGE SCALE GENOMIC DNA]</scope>
    <source>
        <strain evidence="12 13">CCUG 47968</strain>
    </source>
</reference>
<dbReference type="Pfam" id="PF01514">
    <property type="entry name" value="YscJ_FliF"/>
    <property type="match status" value="1"/>
</dbReference>
<dbReference type="EMBL" id="JGYG01000009">
    <property type="protein sequence ID" value="KFI27889.1"/>
    <property type="molecule type" value="Genomic_DNA"/>
</dbReference>
<evidence type="ECO:0000256" key="2">
    <source>
        <dbReference type="ARBA" id="ARBA00004651"/>
    </source>
</evidence>
<dbReference type="GO" id="GO:0071973">
    <property type="term" value="P:bacterial-type flagellum-dependent cell motility"/>
    <property type="evidence" value="ECO:0007669"/>
    <property type="project" value="InterPro"/>
</dbReference>
<dbReference type="OrthoDB" id="9807026at2"/>
<feature type="transmembrane region" description="Helical" evidence="11">
    <location>
        <begin position="424"/>
        <end position="442"/>
    </location>
</feature>
<proteinExistence type="inferred from homology"/>
<comment type="subcellular location">
    <subcellularLocation>
        <location evidence="1 9">Bacterial flagellum basal body</location>
    </subcellularLocation>
    <subcellularLocation>
        <location evidence="2">Cell membrane</location>
        <topology evidence="2">Multi-pass membrane protein</topology>
    </subcellularLocation>
</comment>
<evidence type="ECO:0000313" key="12">
    <source>
        <dbReference type="EMBL" id="KFI27889.1"/>
    </source>
</evidence>
<name>A0A086Y0T9_9RHOB</name>
<accession>A0A086Y0T9</accession>
<evidence type="ECO:0000256" key="7">
    <source>
        <dbReference type="ARBA" id="ARBA00023136"/>
    </source>
</evidence>
<feature type="compositionally biased region" description="Basic and acidic residues" evidence="10">
    <location>
        <begin position="312"/>
        <end position="321"/>
    </location>
</feature>
<evidence type="ECO:0000256" key="9">
    <source>
        <dbReference type="PIRNR" id="PIRNR004862"/>
    </source>
</evidence>
<dbReference type="RefSeq" id="WP_035712406.1">
    <property type="nucleotide sequence ID" value="NZ_CAMIFG010000070.1"/>
</dbReference>
<feature type="transmembrane region" description="Helical" evidence="11">
    <location>
        <begin position="12"/>
        <end position="34"/>
    </location>
</feature>
<dbReference type="AlphaFoldDB" id="A0A086Y0T9"/>
<keyword evidence="12" id="KW-0966">Cell projection</keyword>
<keyword evidence="13" id="KW-1185">Reference proteome</keyword>
<evidence type="ECO:0000256" key="3">
    <source>
        <dbReference type="ARBA" id="ARBA00007971"/>
    </source>
</evidence>
<evidence type="ECO:0000256" key="4">
    <source>
        <dbReference type="ARBA" id="ARBA00022475"/>
    </source>
</evidence>
<evidence type="ECO:0000256" key="10">
    <source>
        <dbReference type="SAM" id="MobiDB-lite"/>
    </source>
</evidence>
<evidence type="ECO:0000256" key="1">
    <source>
        <dbReference type="ARBA" id="ARBA00004117"/>
    </source>
</evidence>
<dbReference type="eggNOG" id="COG1766">
    <property type="taxonomic scope" value="Bacteria"/>
</dbReference>
<dbReference type="GO" id="GO:0005886">
    <property type="term" value="C:plasma membrane"/>
    <property type="evidence" value="ECO:0007669"/>
    <property type="project" value="UniProtKB-SubCell"/>
</dbReference>
<feature type="compositionally biased region" description="Basic and acidic residues" evidence="10">
    <location>
        <begin position="264"/>
        <end position="277"/>
    </location>
</feature>
<dbReference type="Proteomes" id="UP000028826">
    <property type="component" value="Unassembled WGS sequence"/>
</dbReference>
<dbReference type="PANTHER" id="PTHR30046">
    <property type="entry name" value="FLAGELLAR M-RING PROTEIN"/>
    <property type="match status" value="1"/>
</dbReference>
<protein>
    <recommendedName>
        <fullName evidence="9">Flagellar M-ring protein</fullName>
    </recommendedName>
</protein>
<evidence type="ECO:0000313" key="13">
    <source>
        <dbReference type="Proteomes" id="UP000028826"/>
    </source>
</evidence>
<evidence type="ECO:0000256" key="6">
    <source>
        <dbReference type="ARBA" id="ARBA00022989"/>
    </source>
</evidence>
<evidence type="ECO:0000256" key="5">
    <source>
        <dbReference type="ARBA" id="ARBA00022692"/>
    </source>
</evidence>
<dbReference type="Gene3D" id="3.30.300.30">
    <property type="match status" value="1"/>
</dbReference>
<dbReference type="InterPro" id="IPR043427">
    <property type="entry name" value="YscJ/FliF"/>
</dbReference>
<keyword evidence="6 11" id="KW-1133">Transmembrane helix</keyword>
<comment type="similarity">
    <text evidence="3 9">Belongs to the FliF family.</text>
</comment>
<comment type="function">
    <text evidence="9">The M ring may be actively involved in energy transduction.</text>
</comment>
<organism evidence="12 13">
    <name type="scientific">Haematobacter massiliensis</name>
    <dbReference type="NCBI Taxonomy" id="195105"/>
    <lineage>
        <taxon>Bacteria</taxon>
        <taxon>Pseudomonadati</taxon>
        <taxon>Pseudomonadota</taxon>
        <taxon>Alphaproteobacteria</taxon>
        <taxon>Rhodobacterales</taxon>
        <taxon>Paracoccaceae</taxon>
        <taxon>Haematobacter</taxon>
    </lineage>
</organism>
<evidence type="ECO:0000256" key="11">
    <source>
        <dbReference type="SAM" id="Phobius"/>
    </source>
</evidence>
<keyword evidence="7 11" id="KW-0472">Membrane</keyword>